<dbReference type="Pfam" id="PF21289">
    <property type="entry name" value="EDC4_C"/>
    <property type="match status" value="1"/>
</dbReference>
<comment type="function">
    <text evidence="15">Catalyzes the cleavage of thioester bonds from S-palmitoyl-CoA or S-palmitoyl-N-acetylcysteamine (unbranched structures) but does not have activity against palmitoylcysteine or palmitoylated proteins, branched structures or bulky head groups. Conversely, hydrolyzes both long and short chain fatty acyl-CoA substrate.</text>
</comment>
<evidence type="ECO:0000256" key="1">
    <source>
        <dbReference type="ARBA" id="ARBA00004201"/>
    </source>
</evidence>
<keyword evidence="6 16" id="KW-0853">WD repeat</keyword>
<dbReference type="EMBL" id="JARPUR010000003">
    <property type="protein sequence ID" value="KAK4879659.1"/>
    <property type="molecule type" value="Genomic_DNA"/>
</dbReference>
<evidence type="ECO:0000256" key="12">
    <source>
        <dbReference type="ARBA" id="ARBA00023228"/>
    </source>
</evidence>
<dbReference type="GO" id="GO:0031087">
    <property type="term" value="P:deadenylation-independent decapping of nuclear-transcribed mRNA"/>
    <property type="evidence" value="ECO:0007669"/>
    <property type="project" value="InterPro"/>
</dbReference>
<evidence type="ECO:0000256" key="10">
    <source>
        <dbReference type="ARBA" id="ARBA00023054"/>
    </source>
</evidence>
<organism evidence="21 22">
    <name type="scientific">Aquatica leii</name>
    <dbReference type="NCBI Taxonomy" id="1421715"/>
    <lineage>
        <taxon>Eukaryota</taxon>
        <taxon>Metazoa</taxon>
        <taxon>Ecdysozoa</taxon>
        <taxon>Arthropoda</taxon>
        <taxon>Hexapoda</taxon>
        <taxon>Insecta</taxon>
        <taxon>Pterygota</taxon>
        <taxon>Neoptera</taxon>
        <taxon>Endopterygota</taxon>
        <taxon>Coleoptera</taxon>
        <taxon>Polyphaga</taxon>
        <taxon>Elateriformia</taxon>
        <taxon>Elateroidea</taxon>
        <taxon>Lampyridae</taxon>
        <taxon>Luciolinae</taxon>
        <taxon>Aquatica</taxon>
    </lineage>
</organism>
<dbReference type="InterPro" id="IPR049404">
    <property type="entry name" value="EDC4_C"/>
</dbReference>
<comment type="similarity">
    <text evidence="3">Belongs to the WD repeat EDC4 family.</text>
</comment>
<feature type="coiled-coil region" evidence="17">
    <location>
        <begin position="907"/>
        <end position="968"/>
    </location>
</feature>
<comment type="subcellular location">
    <subcellularLocation>
        <location evidence="1">Cytoplasm</location>
        <location evidence="1">P-body</location>
    </subcellularLocation>
    <subcellularLocation>
        <location evidence="2">Lysosome</location>
    </subcellularLocation>
</comment>
<dbReference type="InterPro" id="IPR045152">
    <property type="entry name" value="EDC4-like"/>
</dbReference>
<keyword evidence="12" id="KW-0458">Lysosome</keyword>
<dbReference type="InterPro" id="IPR044938">
    <property type="entry name" value="EDC4_C_sf"/>
</dbReference>
<evidence type="ECO:0000256" key="16">
    <source>
        <dbReference type="PROSITE-ProRule" id="PRU00221"/>
    </source>
</evidence>
<evidence type="ECO:0000256" key="17">
    <source>
        <dbReference type="SAM" id="Coils"/>
    </source>
</evidence>
<evidence type="ECO:0000256" key="9">
    <source>
        <dbReference type="ARBA" id="ARBA00022801"/>
    </source>
</evidence>
<dbReference type="InterPro" id="IPR029058">
    <property type="entry name" value="AB_hydrolase_fold"/>
</dbReference>
<evidence type="ECO:0000256" key="15">
    <source>
        <dbReference type="ARBA" id="ARBA00093353"/>
    </source>
</evidence>
<feature type="domain" description="Enhancer of mRNA-decapping protein 4 WD40 repeat region" evidence="19">
    <location>
        <begin position="315"/>
        <end position="640"/>
    </location>
</feature>
<dbReference type="GO" id="GO:0000932">
    <property type="term" value="C:P-body"/>
    <property type="evidence" value="ECO:0007669"/>
    <property type="project" value="UniProtKB-SubCell"/>
</dbReference>
<feature type="compositionally biased region" description="Polar residues" evidence="18">
    <location>
        <begin position="791"/>
        <end position="808"/>
    </location>
</feature>
<evidence type="ECO:0000256" key="13">
    <source>
        <dbReference type="ARBA" id="ARBA00038848"/>
    </source>
</evidence>
<keyword evidence="5" id="KW-0963">Cytoplasm</keyword>
<dbReference type="FunFam" id="3.40.50.1820:FF:000037">
    <property type="entry name" value="Lysosomal thioesterase PPT2 homolog"/>
    <property type="match status" value="1"/>
</dbReference>
<dbReference type="InterPro" id="IPR036322">
    <property type="entry name" value="WD40_repeat_dom_sf"/>
</dbReference>
<dbReference type="Gene3D" id="3.40.50.1820">
    <property type="entry name" value="alpha/beta hydrolase"/>
    <property type="match status" value="1"/>
</dbReference>
<keyword evidence="9" id="KW-0378">Hydrolase</keyword>
<dbReference type="Proteomes" id="UP001353858">
    <property type="component" value="Unassembled WGS sequence"/>
</dbReference>
<keyword evidence="10 17" id="KW-0175">Coiled coil</keyword>
<dbReference type="PROSITE" id="PS50294">
    <property type="entry name" value="WD_REPEATS_REGION"/>
    <property type="match status" value="1"/>
</dbReference>
<dbReference type="SUPFAM" id="SSF50978">
    <property type="entry name" value="WD40 repeat-like"/>
    <property type="match status" value="1"/>
</dbReference>
<evidence type="ECO:0000256" key="8">
    <source>
        <dbReference type="ARBA" id="ARBA00022737"/>
    </source>
</evidence>
<keyword evidence="7" id="KW-0732">Signal</keyword>
<reference evidence="22" key="1">
    <citation type="submission" date="2023-01" db="EMBL/GenBank/DDBJ databases">
        <title>Key to firefly adult light organ development and bioluminescence: homeobox transcription factors regulate luciferase expression and transportation to peroxisome.</title>
        <authorList>
            <person name="Fu X."/>
        </authorList>
    </citation>
    <scope>NUCLEOTIDE SEQUENCE [LARGE SCALE GENOMIC DNA]</scope>
</reference>
<evidence type="ECO:0000256" key="14">
    <source>
        <dbReference type="ARBA" id="ARBA00093223"/>
    </source>
</evidence>
<name>A0AAN7SGZ7_9COLE</name>
<evidence type="ECO:0000313" key="21">
    <source>
        <dbReference type="EMBL" id="KAK4879659.1"/>
    </source>
</evidence>
<dbReference type="InterPro" id="IPR001680">
    <property type="entry name" value="WD40_rpt"/>
</dbReference>
<evidence type="ECO:0000256" key="5">
    <source>
        <dbReference type="ARBA" id="ARBA00022490"/>
    </source>
</evidence>
<dbReference type="FunFam" id="1.10.220.100:FF:000001">
    <property type="entry name" value="Enhancer of mRNA-decapping protein 4"/>
    <property type="match status" value="1"/>
</dbReference>
<dbReference type="GO" id="GO:0005764">
    <property type="term" value="C:lysosome"/>
    <property type="evidence" value="ECO:0007669"/>
    <property type="project" value="UniProtKB-SubCell"/>
</dbReference>
<dbReference type="GO" id="GO:0016790">
    <property type="term" value="F:thiolester hydrolase activity"/>
    <property type="evidence" value="ECO:0007669"/>
    <property type="project" value="UniProtKB-ARBA"/>
</dbReference>
<dbReference type="PROSITE" id="PS50082">
    <property type="entry name" value="WD_REPEATS_2"/>
    <property type="match status" value="1"/>
</dbReference>
<dbReference type="Gene3D" id="6.10.140.270">
    <property type="match status" value="1"/>
</dbReference>
<evidence type="ECO:0000256" key="11">
    <source>
        <dbReference type="ARBA" id="ARBA00023180"/>
    </source>
</evidence>
<dbReference type="Pfam" id="PF02089">
    <property type="entry name" value="Palm_thioest"/>
    <property type="match status" value="1"/>
</dbReference>
<feature type="repeat" description="WD" evidence="16">
    <location>
        <begin position="494"/>
        <end position="527"/>
    </location>
</feature>
<evidence type="ECO:0000256" key="3">
    <source>
        <dbReference type="ARBA" id="ARBA00009639"/>
    </source>
</evidence>
<comment type="catalytic activity">
    <reaction evidence="14">
        <text>S-hexadecanoyl-N-acetylcysteamine + H2O = N-acetylcysteamine + hexadecanoate + H(+)</text>
        <dbReference type="Rhea" id="RHEA:84099"/>
        <dbReference type="ChEBI" id="CHEBI:7896"/>
        <dbReference type="ChEBI" id="CHEBI:15377"/>
        <dbReference type="ChEBI" id="CHEBI:15378"/>
        <dbReference type="ChEBI" id="CHEBI:74410"/>
        <dbReference type="ChEBI" id="CHEBI:233601"/>
    </reaction>
</comment>
<comment type="similarity">
    <text evidence="4">Belongs to the palmitoyl-protein thioesterase family.</text>
</comment>
<dbReference type="InterPro" id="IPR015943">
    <property type="entry name" value="WD40/YVTN_repeat-like_dom_sf"/>
</dbReference>
<comment type="caution">
    <text evidence="21">The sequence shown here is derived from an EMBL/GenBank/DDBJ whole genome shotgun (WGS) entry which is preliminary data.</text>
</comment>
<dbReference type="InterPro" id="IPR032401">
    <property type="entry name" value="EDC4_WD40"/>
</dbReference>
<evidence type="ECO:0000259" key="19">
    <source>
        <dbReference type="Pfam" id="PF16529"/>
    </source>
</evidence>
<dbReference type="PANTHER" id="PTHR15598:SF5">
    <property type="entry name" value="ENHANCER OF MRNA-DECAPPING PROTEIN 4"/>
    <property type="match status" value="1"/>
</dbReference>
<keyword evidence="8" id="KW-0677">Repeat</keyword>
<accession>A0AAN7SGZ7</accession>
<evidence type="ECO:0000256" key="2">
    <source>
        <dbReference type="ARBA" id="ARBA00004371"/>
    </source>
</evidence>
<dbReference type="PANTHER" id="PTHR15598">
    <property type="entry name" value="ENHANCER OF MRNA-DECAPPING PROTEIN 4"/>
    <property type="match status" value="1"/>
</dbReference>
<sequence>MKLSILFILNVNIVINAYKPIILLHGILTGGESMEIIKNRIEEMHPGTVVYNIDRFAGWSSLESMWYQVAQMGADVMNISQKHPEGIHFLGYSQGGLIGRAILQTFPEHNVHNFISLSSPQAGQYGTEFLHIIFPNLALKTAYELFYSMVGQHTSVGNYWNDPHHQVLYYSYSEFLPYINNEILSNKSDGFKEGILKLHNLVLIGGPDDNVITPWESSQFGYFTVNETVTALINRDIYIKDTIGLKTLDSKNKLKLITVPGVDHYMWHINLQQFYKICGNLTQNIMFNDSDKEYSFEILAQEVTVNCSAGNHNHGSSKVKLTDVVDYNWELRFYVGQLLAVHLNGRVIAYGMKGKKGGMVRVTNLETNRRVLIREMNGLVQDISFALIPQQIILGCVDEEGSLFVYNIDDRSDAIECTLLMNVIHPSSQTSNYRVIWCPYVPYGEDCDSLDDPAKLLVLLNGSTVEVWDVGVVNNRYGTGPIQPHTSYEGYVEIKGHTLDVVDASFSPDGTALATASLDGLVKFFQVYMLENEKPRCLHEWNPHEGAALSCLLFLDNLHTYGPDSRCWKFAITGSNFNSELKIWSCESWTCLQTINFISNPNSPSPQLFLKARLDMTGQYLLLSDINNRIMHVLQLDKNDSERIATVNSISQFLLPAPVLSFCITSAEICKFRYTSSSDDLCLCEANEDETNISAIVIKMYVVQPKKLQECNITFQTESLLGINRNNLYTLDSSTDTLINLNENKNDELIDTINNDLPKLNDLQTSVNYLIQQQSTQSGLNLMTPDAFSSPIHNSPTNKRNSHGSGLSSPVILKPEKINEESKVENLIDADDVLEFERPLKDNFASAGSSPSREVQEILSFKNNQEYFDNLTKIESADLETKNSFNQNDNLMFNESSNDMVWPNIPIMKANEIVQEENRKLAAAENVTENRADMLSEKTHLQEINLRLSSLENLMLEQNSHIQKLQHEMKFMTQDFKSNFKDDLRGVFAKELDVALSRSQIQQAKLFENYVNIQKSVEQEHIENLIATTTQILTKQITDKLQIIVAHELKNIVLPSILNTFETLKHQLFVEYSQKLNSTDHLLKDNISKLVSSKAVADSLSLSIVNIIKPSLEECYKEMVGTTLIPSWERVCGTMFQQIHDTFTKGTKEYTASVENYMDKQRHAQDKGADLISQMQRVSDAIKKNADKLPGNVSQEIERQLSISFSNMQERLTHILANLVSEQVKVGFKNHAAIFEDSVINAVRSRAVTPSPHIIDSQVQLAHIQQLLAKGQIDVAFQQALSASDLSLVVHVCEKINPQEVFKPGNCTLAQPVILSLIQQLSADLLRNTELKQKYLEEALLNLEPTNSLTREHMPIVLKELLQKLNNFISSHPTHKCTRNLRMLQMITQSLLHP</sequence>
<evidence type="ECO:0000256" key="7">
    <source>
        <dbReference type="ARBA" id="ARBA00022729"/>
    </source>
</evidence>
<feature type="region of interest" description="Disordered" evidence="18">
    <location>
        <begin position="785"/>
        <end position="813"/>
    </location>
</feature>
<evidence type="ECO:0000256" key="4">
    <source>
        <dbReference type="ARBA" id="ARBA00010758"/>
    </source>
</evidence>
<dbReference type="SUPFAM" id="SSF53474">
    <property type="entry name" value="alpha/beta-Hydrolases"/>
    <property type="match status" value="1"/>
</dbReference>
<dbReference type="Gene3D" id="1.10.220.100">
    <property type="entry name" value="conserved c-terminal region of ge- 1"/>
    <property type="match status" value="1"/>
</dbReference>
<proteinExistence type="inferred from homology"/>
<evidence type="ECO:0000256" key="6">
    <source>
        <dbReference type="ARBA" id="ARBA00022574"/>
    </source>
</evidence>
<protein>
    <recommendedName>
        <fullName evidence="13">palmitoyl-CoA hydrolase</fullName>
        <ecNumber evidence="13">3.1.2.2</ecNumber>
    </recommendedName>
</protein>
<dbReference type="Pfam" id="PF16529">
    <property type="entry name" value="Ge1_WD40"/>
    <property type="match status" value="1"/>
</dbReference>
<evidence type="ECO:0000256" key="18">
    <source>
        <dbReference type="SAM" id="MobiDB-lite"/>
    </source>
</evidence>
<dbReference type="GO" id="GO:0098599">
    <property type="term" value="F:palmitoyl hydrolase activity"/>
    <property type="evidence" value="ECO:0007669"/>
    <property type="project" value="UniProtKB-ARBA"/>
</dbReference>
<dbReference type="SMART" id="SM00320">
    <property type="entry name" value="WD40"/>
    <property type="match status" value="2"/>
</dbReference>
<dbReference type="Gene3D" id="2.130.10.10">
    <property type="entry name" value="YVTN repeat-like/Quinoprotein amine dehydrogenase"/>
    <property type="match status" value="1"/>
</dbReference>
<evidence type="ECO:0000259" key="20">
    <source>
        <dbReference type="Pfam" id="PF21289"/>
    </source>
</evidence>
<keyword evidence="11" id="KW-0325">Glycoprotein</keyword>
<feature type="domain" description="Enhancer of mRNA-decapping protein 4 C-terminal" evidence="20">
    <location>
        <begin position="1264"/>
        <end position="1384"/>
    </location>
</feature>
<dbReference type="EC" id="3.1.2.2" evidence="13"/>
<gene>
    <name evidence="21" type="ORF">RN001_007805</name>
</gene>
<keyword evidence="22" id="KW-1185">Reference proteome</keyword>
<evidence type="ECO:0000313" key="22">
    <source>
        <dbReference type="Proteomes" id="UP001353858"/>
    </source>
</evidence>